<gene>
    <name evidence="2" type="ORF">HYH02_015183</name>
</gene>
<feature type="compositionally biased region" description="Acidic residues" evidence="1">
    <location>
        <begin position="246"/>
        <end position="266"/>
    </location>
</feature>
<dbReference type="AlphaFoldDB" id="A0A835SIY3"/>
<evidence type="ECO:0000313" key="3">
    <source>
        <dbReference type="Proteomes" id="UP000613740"/>
    </source>
</evidence>
<reference evidence="2" key="1">
    <citation type="journal article" date="2020" name="bioRxiv">
        <title>Comparative genomics of Chlamydomonas.</title>
        <authorList>
            <person name="Craig R.J."/>
            <person name="Hasan A.R."/>
            <person name="Ness R.W."/>
            <person name="Keightley P.D."/>
        </authorList>
    </citation>
    <scope>NUCLEOTIDE SEQUENCE</scope>
    <source>
        <strain evidence="2">CCAP 11/173</strain>
    </source>
</reference>
<evidence type="ECO:0000256" key="1">
    <source>
        <dbReference type="SAM" id="MobiDB-lite"/>
    </source>
</evidence>
<dbReference type="EMBL" id="JAEHOD010000125">
    <property type="protein sequence ID" value="KAG2424323.1"/>
    <property type="molecule type" value="Genomic_DNA"/>
</dbReference>
<dbReference type="Proteomes" id="UP000613740">
    <property type="component" value="Unassembled WGS sequence"/>
</dbReference>
<sequence length="266" mass="28247">MAPSKVAKAGKATKGGKAAKAIVKAEDGNEGNEAAVPTAAATGSSPPTVTPTKRTPPPPPKKKVPKAPVAEGGAEGSDAPTDGADPAAEDKPRRPRVHIITGVTFEDAIKAVDPTLKPRDFLKVFFDTAAVLIRSAIKKNPEALENGINLNFPPFDGHKSTLQLTFKKKPAMRPRVNIKFHASYKQGSKQNNVAKASDDELMYAENTWYHKIFAGADEAATESTEAVVVAQEVEGNHEVDARPEGETEGETEGEVQLETEDSDTSL</sequence>
<organism evidence="2 3">
    <name type="scientific">Chlamydomonas schloesseri</name>
    <dbReference type="NCBI Taxonomy" id="2026947"/>
    <lineage>
        <taxon>Eukaryota</taxon>
        <taxon>Viridiplantae</taxon>
        <taxon>Chlorophyta</taxon>
        <taxon>core chlorophytes</taxon>
        <taxon>Chlorophyceae</taxon>
        <taxon>CS clade</taxon>
        <taxon>Chlamydomonadales</taxon>
        <taxon>Chlamydomonadaceae</taxon>
        <taxon>Chlamydomonas</taxon>
    </lineage>
</organism>
<comment type="caution">
    <text evidence="2">The sequence shown here is derived from an EMBL/GenBank/DDBJ whole genome shotgun (WGS) entry which is preliminary data.</text>
</comment>
<name>A0A835SIY3_9CHLO</name>
<feature type="region of interest" description="Disordered" evidence="1">
    <location>
        <begin position="1"/>
        <end position="95"/>
    </location>
</feature>
<evidence type="ECO:0000313" key="2">
    <source>
        <dbReference type="EMBL" id="KAG2424323.1"/>
    </source>
</evidence>
<protein>
    <submittedName>
        <fullName evidence="2">Uncharacterized protein</fullName>
    </submittedName>
</protein>
<accession>A0A835SIY3</accession>
<feature type="compositionally biased region" description="Basic and acidic residues" evidence="1">
    <location>
        <begin position="234"/>
        <end position="245"/>
    </location>
</feature>
<feature type="region of interest" description="Disordered" evidence="1">
    <location>
        <begin position="233"/>
        <end position="266"/>
    </location>
</feature>
<dbReference type="OrthoDB" id="10542329at2759"/>
<proteinExistence type="predicted"/>
<keyword evidence="3" id="KW-1185">Reference proteome</keyword>
<feature type="compositionally biased region" description="Low complexity" evidence="1">
    <location>
        <begin position="1"/>
        <end position="22"/>
    </location>
</feature>